<reference evidence="4 5" key="1">
    <citation type="submission" date="2019-11" db="EMBL/GenBank/DDBJ databases">
        <title>Gracilibacillus salitolerans sp. nov., a moderate halophile isolated from a saline soil in northwest China.</title>
        <authorList>
            <person name="Gan L."/>
        </authorList>
    </citation>
    <scope>NUCLEOTIDE SEQUENCE [LARGE SCALE GENOMIC DNA]</scope>
    <source>
        <strain evidence="4 5">SCU50</strain>
    </source>
</reference>
<evidence type="ECO:0000313" key="4">
    <source>
        <dbReference type="EMBL" id="QGH36552.1"/>
    </source>
</evidence>
<sequence>MSSRLLLAGDSTMATAETFKYPQMGWGQTLGHYFTDELIVRNHAASGRSSKSFIAEERWDAIEKEFQAGDYVLIQFGHNDQKPDEERATNPYTSYQDNLRFFIQRSRAFGVTPILLTSIARRHFDENGHLQETHGDYPQAVRELAEKEEVVCIDMLTLTREALQELGDEKSKEWFMRLEPGEYEAYPDGAVDNTHLHERGAHQHCRLFVKELIRIKHPLASLVKRNEVSL</sequence>
<evidence type="ECO:0000313" key="5">
    <source>
        <dbReference type="Proteomes" id="UP000339690"/>
    </source>
</evidence>
<dbReference type="InterPro" id="IPR013830">
    <property type="entry name" value="SGNH_hydro"/>
</dbReference>
<dbReference type="CDD" id="cd01821">
    <property type="entry name" value="Rhamnogalacturan_acetylesterase_like"/>
    <property type="match status" value="1"/>
</dbReference>
<dbReference type="KEGG" id="grc:GI584_21955"/>
<feature type="domain" description="SGNH hydrolase-type esterase" evidence="3">
    <location>
        <begin position="9"/>
        <end position="170"/>
    </location>
</feature>
<keyword evidence="5" id="KW-1185">Reference proteome</keyword>
<name>A0A5Q2TR39_9BACI</name>
<dbReference type="Proteomes" id="UP000339690">
    <property type="component" value="Chromosome"/>
</dbReference>
<dbReference type="RefSeq" id="WP_153792627.1">
    <property type="nucleotide sequence ID" value="NZ_CP045915.1"/>
</dbReference>
<dbReference type="AlphaFoldDB" id="A0A5Q2TR39"/>
<dbReference type="PANTHER" id="PTHR43695:SF1">
    <property type="entry name" value="RHAMNOGALACTURONAN ACETYLESTERASE"/>
    <property type="match status" value="1"/>
</dbReference>
<comment type="similarity">
    <text evidence="1">Belongs to the 'GDSL' lipolytic enzyme family.</text>
</comment>
<dbReference type="Gene3D" id="3.40.50.1110">
    <property type="entry name" value="SGNH hydrolase"/>
    <property type="match status" value="1"/>
</dbReference>
<evidence type="ECO:0000256" key="1">
    <source>
        <dbReference type="ARBA" id="ARBA00008668"/>
    </source>
</evidence>
<evidence type="ECO:0000259" key="3">
    <source>
        <dbReference type="Pfam" id="PF13472"/>
    </source>
</evidence>
<keyword evidence="2" id="KW-0378">Hydrolase</keyword>
<proteinExistence type="inferred from homology"/>
<evidence type="ECO:0000256" key="2">
    <source>
        <dbReference type="ARBA" id="ARBA00022801"/>
    </source>
</evidence>
<dbReference type="SUPFAM" id="SSF52266">
    <property type="entry name" value="SGNH hydrolase"/>
    <property type="match status" value="1"/>
</dbReference>
<gene>
    <name evidence="4" type="ORF">GI584_21955</name>
</gene>
<dbReference type="InterPro" id="IPR037459">
    <property type="entry name" value="RhgT-like"/>
</dbReference>
<dbReference type="PANTHER" id="PTHR43695">
    <property type="entry name" value="PUTATIVE (AFU_ORTHOLOGUE AFUA_2G17250)-RELATED"/>
    <property type="match status" value="1"/>
</dbReference>
<dbReference type="GO" id="GO:0016787">
    <property type="term" value="F:hydrolase activity"/>
    <property type="evidence" value="ECO:0007669"/>
    <property type="project" value="UniProtKB-KW"/>
</dbReference>
<dbReference type="EMBL" id="CP045915">
    <property type="protein sequence ID" value="QGH36552.1"/>
    <property type="molecule type" value="Genomic_DNA"/>
</dbReference>
<organism evidence="4 5">
    <name type="scientific">Gracilibacillus salitolerans</name>
    <dbReference type="NCBI Taxonomy" id="2663022"/>
    <lineage>
        <taxon>Bacteria</taxon>
        <taxon>Bacillati</taxon>
        <taxon>Bacillota</taxon>
        <taxon>Bacilli</taxon>
        <taxon>Bacillales</taxon>
        <taxon>Bacillaceae</taxon>
        <taxon>Gracilibacillus</taxon>
    </lineage>
</organism>
<protein>
    <submittedName>
        <fullName evidence="4">Lysophospholipase</fullName>
    </submittedName>
</protein>
<accession>A0A5Q2TR39</accession>
<dbReference type="Pfam" id="PF13472">
    <property type="entry name" value="Lipase_GDSL_2"/>
    <property type="match status" value="1"/>
</dbReference>
<dbReference type="InterPro" id="IPR036514">
    <property type="entry name" value="SGNH_hydro_sf"/>
</dbReference>